<comment type="subcellular location">
    <subcellularLocation>
        <location evidence="1">Secreted</location>
        <location evidence="1">Extracellular space</location>
    </subcellularLocation>
</comment>
<keyword evidence="9" id="KW-0732">Signal</keyword>
<feature type="chain" id="PRO_5025492499" description="Peptidase S53 domain-containing protein" evidence="9">
    <location>
        <begin position="18"/>
        <end position="644"/>
    </location>
</feature>
<dbReference type="SUPFAM" id="SSF52743">
    <property type="entry name" value="Subtilisin-like"/>
    <property type="match status" value="1"/>
</dbReference>
<dbReference type="GO" id="GO:0046872">
    <property type="term" value="F:metal ion binding"/>
    <property type="evidence" value="ECO:0007669"/>
    <property type="project" value="UniProtKB-UniRule"/>
</dbReference>
<protein>
    <recommendedName>
        <fullName evidence="10">Peptidase S53 domain-containing protein</fullName>
    </recommendedName>
</protein>
<accession>A0A6A6CKJ6</accession>
<dbReference type="SUPFAM" id="SSF54897">
    <property type="entry name" value="Protease propeptides/inhibitors"/>
    <property type="match status" value="1"/>
</dbReference>
<dbReference type="GO" id="GO:0008240">
    <property type="term" value="F:tripeptidyl-peptidase activity"/>
    <property type="evidence" value="ECO:0007669"/>
    <property type="project" value="TreeGrafter"/>
</dbReference>
<keyword evidence="4 8" id="KW-0378">Hydrolase</keyword>
<dbReference type="CDD" id="cd04056">
    <property type="entry name" value="Peptidases_S53"/>
    <property type="match status" value="1"/>
</dbReference>
<dbReference type="InterPro" id="IPR015366">
    <property type="entry name" value="S53_propep"/>
</dbReference>
<dbReference type="GeneID" id="54570304"/>
<evidence type="ECO:0000256" key="6">
    <source>
        <dbReference type="ARBA" id="ARBA00022837"/>
    </source>
</evidence>
<proteinExistence type="predicted"/>
<dbReference type="InterPro" id="IPR050819">
    <property type="entry name" value="Tripeptidyl-peptidase_I"/>
</dbReference>
<evidence type="ECO:0000256" key="1">
    <source>
        <dbReference type="ARBA" id="ARBA00004239"/>
    </source>
</evidence>
<feature type="active site" description="Charge relay system" evidence="8">
    <location>
        <position position="561"/>
    </location>
</feature>
<dbReference type="GO" id="GO:0006508">
    <property type="term" value="P:proteolysis"/>
    <property type="evidence" value="ECO:0007669"/>
    <property type="project" value="UniProtKB-KW"/>
</dbReference>
<feature type="active site" description="Charge relay system" evidence="8">
    <location>
        <position position="280"/>
    </location>
</feature>
<dbReference type="GO" id="GO:0005576">
    <property type="term" value="C:extracellular region"/>
    <property type="evidence" value="ECO:0007669"/>
    <property type="project" value="UniProtKB-SubCell"/>
</dbReference>
<dbReference type="RefSeq" id="XP_033667569.1">
    <property type="nucleotide sequence ID" value="XM_033817032.1"/>
</dbReference>
<evidence type="ECO:0000313" key="12">
    <source>
        <dbReference type="Proteomes" id="UP000799537"/>
    </source>
</evidence>
<evidence type="ECO:0000256" key="7">
    <source>
        <dbReference type="ARBA" id="ARBA00023145"/>
    </source>
</evidence>
<dbReference type="Proteomes" id="UP000799537">
    <property type="component" value="Unassembled WGS sequence"/>
</dbReference>
<organism evidence="11 12">
    <name type="scientific">Zasmidium cellare ATCC 36951</name>
    <dbReference type="NCBI Taxonomy" id="1080233"/>
    <lineage>
        <taxon>Eukaryota</taxon>
        <taxon>Fungi</taxon>
        <taxon>Dikarya</taxon>
        <taxon>Ascomycota</taxon>
        <taxon>Pezizomycotina</taxon>
        <taxon>Dothideomycetes</taxon>
        <taxon>Dothideomycetidae</taxon>
        <taxon>Mycosphaerellales</taxon>
        <taxon>Mycosphaerellaceae</taxon>
        <taxon>Zasmidium</taxon>
    </lineage>
</organism>
<feature type="binding site" evidence="8">
    <location>
        <position position="602"/>
    </location>
    <ligand>
        <name>Ca(2+)</name>
        <dbReference type="ChEBI" id="CHEBI:29108"/>
    </ligand>
</feature>
<dbReference type="InterPro" id="IPR036852">
    <property type="entry name" value="Peptidase_S8/S53_dom_sf"/>
</dbReference>
<reference evidence="11" key="1">
    <citation type="journal article" date="2020" name="Stud. Mycol.">
        <title>101 Dothideomycetes genomes: a test case for predicting lifestyles and emergence of pathogens.</title>
        <authorList>
            <person name="Haridas S."/>
            <person name="Albert R."/>
            <person name="Binder M."/>
            <person name="Bloem J."/>
            <person name="Labutti K."/>
            <person name="Salamov A."/>
            <person name="Andreopoulos B."/>
            <person name="Baker S."/>
            <person name="Barry K."/>
            <person name="Bills G."/>
            <person name="Bluhm B."/>
            <person name="Cannon C."/>
            <person name="Castanera R."/>
            <person name="Culley D."/>
            <person name="Daum C."/>
            <person name="Ezra D."/>
            <person name="Gonzalez J."/>
            <person name="Henrissat B."/>
            <person name="Kuo A."/>
            <person name="Liang C."/>
            <person name="Lipzen A."/>
            <person name="Lutzoni F."/>
            <person name="Magnuson J."/>
            <person name="Mondo S."/>
            <person name="Nolan M."/>
            <person name="Ohm R."/>
            <person name="Pangilinan J."/>
            <person name="Park H.-J."/>
            <person name="Ramirez L."/>
            <person name="Alfaro M."/>
            <person name="Sun H."/>
            <person name="Tritt A."/>
            <person name="Yoshinaga Y."/>
            <person name="Zwiers L.-H."/>
            <person name="Turgeon B."/>
            <person name="Goodwin S."/>
            <person name="Spatafora J."/>
            <person name="Crous P."/>
            <person name="Grigoriev I."/>
        </authorList>
    </citation>
    <scope>NUCLEOTIDE SEQUENCE</scope>
    <source>
        <strain evidence="11">ATCC 36951</strain>
    </source>
</reference>
<evidence type="ECO:0000256" key="8">
    <source>
        <dbReference type="PROSITE-ProRule" id="PRU01032"/>
    </source>
</evidence>
<feature type="domain" description="Peptidase S53" evidence="10">
    <location>
        <begin position="206"/>
        <end position="643"/>
    </location>
</feature>
<evidence type="ECO:0000313" key="11">
    <source>
        <dbReference type="EMBL" id="KAF2166680.1"/>
    </source>
</evidence>
<evidence type="ECO:0000256" key="5">
    <source>
        <dbReference type="ARBA" id="ARBA00022825"/>
    </source>
</evidence>
<dbReference type="PROSITE" id="PS51695">
    <property type="entry name" value="SEDOLISIN"/>
    <property type="match status" value="1"/>
</dbReference>
<sequence>MHLQALVLLVFAVASSSQHRVVHERNQLTPQHHWFEHSIQDTSRVVRATIGLKQRNLDHAYDYVLDVSHPDSANYGKFWSRQGVEEIFSPSSESTDVVMDWLNQTGIHMFGTTYHQYQNVKTGASSYACAHYSLPAEVALHVDYVRPGVTPMLNSQRAKNVQGIQRRDAPVPFHQGPAKGPIIPYPPHIPPPAKQLPPELQYCGYNITPPCLRALYNLPVPLKTLGDGELGVQENGAYSQEDLDDFFAKYAPSVPNSTHPHLVSINGGTAPTTTDMADGEADLDFQVAYGLLGPSNITLYQVQDPVNYHNITPLMTDLLDAIDGSFCDEDQRQGGFMCGGDSLTNVLSVSMEDPELFMQCSVYQQRACNEFMKLGLQGKTTIFSSGDYGVAASPRFGEPLCLNNGCAPQDLQNHPLQDQINNGTIFMPGFPSNCPYVLSVGGTMLESNQTVRDPETAMNLPNVGACPTYPAVRFSSSGGFANFFDRPSYQDQAITNYYSKFGPSYPSYDSNKLDVTDNATNIGKNGGIYNRIGRGTPDVSANGANFMSFNQGQDKPTDGTSVAAPIWGSIVAIINEKRAQAGKGPVGFINPVLYAHPEALHDITSGNNPGCGTAGFEAVEGWDPVTGLGTPNFPALERLFLSLP</sequence>
<dbReference type="GO" id="GO:0004252">
    <property type="term" value="F:serine-type endopeptidase activity"/>
    <property type="evidence" value="ECO:0007669"/>
    <property type="project" value="UniProtKB-UniRule"/>
</dbReference>
<keyword evidence="3 8" id="KW-0479">Metal-binding</keyword>
<dbReference type="CDD" id="cd11377">
    <property type="entry name" value="Pro-peptidase_S53"/>
    <property type="match status" value="1"/>
</dbReference>
<keyword evidence="2 8" id="KW-0645">Protease</keyword>
<dbReference type="EMBL" id="ML993596">
    <property type="protein sequence ID" value="KAF2166680.1"/>
    <property type="molecule type" value="Genomic_DNA"/>
</dbReference>
<name>A0A6A6CKJ6_ZASCE</name>
<keyword evidence="12" id="KW-1185">Reference proteome</keyword>
<feature type="active site" description="Charge relay system" evidence="8">
    <location>
        <position position="284"/>
    </location>
</feature>
<feature type="binding site" evidence="8">
    <location>
        <position position="623"/>
    </location>
    <ligand>
        <name>Ca(2+)</name>
        <dbReference type="ChEBI" id="CHEBI:29108"/>
    </ligand>
</feature>
<dbReference type="InterPro" id="IPR030400">
    <property type="entry name" value="Sedolisin_dom"/>
</dbReference>
<dbReference type="SMART" id="SM00944">
    <property type="entry name" value="Pro-kuma_activ"/>
    <property type="match status" value="1"/>
</dbReference>
<evidence type="ECO:0000256" key="3">
    <source>
        <dbReference type="ARBA" id="ARBA00022723"/>
    </source>
</evidence>
<dbReference type="Gene3D" id="3.40.50.200">
    <property type="entry name" value="Peptidase S8/S53 domain"/>
    <property type="match status" value="1"/>
</dbReference>
<dbReference type="OrthoDB" id="409122at2759"/>
<evidence type="ECO:0000256" key="2">
    <source>
        <dbReference type="ARBA" id="ARBA00022670"/>
    </source>
</evidence>
<evidence type="ECO:0000259" key="10">
    <source>
        <dbReference type="PROSITE" id="PS51695"/>
    </source>
</evidence>
<feature type="binding site" evidence="8">
    <location>
        <position position="603"/>
    </location>
    <ligand>
        <name>Ca(2+)</name>
        <dbReference type="ChEBI" id="CHEBI:29108"/>
    </ligand>
</feature>
<keyword evidence="6 8" id="KW-0106">Calcium</keyword>
<evidence type="ECO:0000256" key="4">
    <source>
        <dbReference type="ARBA" id="ARBA00022801"/>
    </source>
</evidence>
<feature type="binding site" evidence="8">
    <location>
        <position position="621"/>
    </location>
    <ligand>
        <name>Ca(2+)</name>
        <dbReference type="ChEBI" id="CHEBI:29108"/>
    </ligand>
</feature>
<keyword evidence="7" id="KW-0865">Zymogen</keyword>
<keyword evidence="5 8" id="KW-0720">Serine protease</keyword>
<dbReference type="AlphaFoldDB" id="A0A6A6CKJ6"/>
<dbReference type="PANTHER" id="PTHR14218">
    <property type="entry name" value="PROTEASE S8 TRIPEPTIDYL PEPTIDASE I CLN2"/>
    <property type="match status" value="1"/>
</dbReference>
<dbReference type="Pfam" id="PF09286">
    <property type="entry name" value="Pro-kuma_activ"/>
    <property type="match status" value="2"/>
</dbReference>
<comment type="cofactor">
    <cofactor evidence="8">
        <name>Ca(2+)</name>
        <dbReference type="ChEBI" id="CHEBI:29108"/>
    </cofactor>
    <text evidence="8">Binds 1 Ca(2+) ion per subunit.</text>
</comment>
<evidence type="ECO:0000256" key="9">
    <source>
        <dbReference type="SAM" id="SignalP"/>
    </source>
</evidence>
<gene>
    <name evidence="11" type="ORF">M409DRAFT_66650</name>
</gene>
<feature type="signal peptide" evidence="9">
    <location>
        <begin position="1"/>
        <end position="17"/>
    </location>
</feature>
<dbReference type="PANTHER" id="PTHR14218:SF19">
    <property type="entry name" value="SERINE PROTEASE AORO, PUTATIVE (AFU_ORTHOLOGUE AFUA_6G10250)-RELATED"/>
    <property type="match status" value="1"/>
</dbReference>